<dbReference type="GO" id="GO:0005737">
    <property type="term" value="C:cytoplasm"/>
    <property type="evidence" value="ECO:0007669"/>
    <property type="project" value="TreeGrafter"/>
</dbReference>
<keyword evidence="5" id="KW-1185">Reference proteome</keyword>
<dbReference type="InterPro" id="IPR007145">
    <property type="entry name" value="MAP65_Ase1_PRC1"/>
</dbReference>
<protein>
    <submittedName>
        <fullName evidence="4">Uncharacterized protein</fullName>
    </submittedName>
</protein>
<evidence type="ECO:0000256" key="1">
    <source>
        <dbReference type="ARBA" id="ARBA00006187"/>
    </source>
</evidence>
<reference evidence="4" key="4">
    <citation type="submission" date="2019-03" db="UniProtKB">
        <authorList>
            <consortium name="EnsemblPlants"/>
        </authorList>
    </citation>
    <scope>IDENTIFICATION</scope>
</reference>
<evidence type="ECO:0000313" key="5">
    <source>
        <dbReference type="Proteomes" id="UP000015105"/>
    </source>
</evidence>
<name>A0A452ZPX5_AEGTS</name>
<evidence type="ECO:0000313" key="4">
    <source>
        <dbReference type="EnsemblPlants" id="AET1Gv20873200.8"/>
    </source>
</evidence>
<proteinExistence type="inferred from homology"/>
<dbReference type="GO" id="GO:0008017">
    <property type="term" value="F:microtubule binding"/>
    <property type="evidence" value="ECO:0007669"/>
    <property type="project" value="InterPro"/>
</dbReference>
<reference evidence="4" key="5">
    <citation type="journal article" date="2021" name="G3 (Bethesda)">
        <title>Aegilops tauschii genome assembly Aet v5.0 features greater sequence contiguity and improved annotation.</title>
        <authorList>
            <person name="Wang L."/>
            <person name="Zhu T."/>
            <person name="Rodriguez J.C."/>
            <person name="Deal K.R."/>
            <person name="Dubcovsky J."/>
            <person name="McGuire P.E."/>
            <person name="Lux T."/>
            <person name="Spannagl M."/>
            <person name="Mayer K.F.X."/>
            <person name="Baldrich P."/>
            <person name="Meyers B.C."/>
            <person name="Huo N."/>
            <person name="Gu Y.Q."/>
            <person name="Zhou H."/>
            <person name="Devos K.M."/>
            <person name="Bennetzen J.L."/>
            <person name="Unver T."/>
            <person name="Budak H."/>
            <person name="Gulick P.J."/>
            <person name="Galiba G."/>
            <person name="Kalapos B."/>
            <person name="Nelson D.R."/>
            <person name="Li P."/>
            <person name="You F.M."/>
            <person name="Luo M.C."/>
            <person name="Dvorak J."/>
        </authorList>
    </citation>
    <scope>NUCLEOTIDE SEQUENCE [LARGE SCALE GENOMIC DNA]</scope>
    <source>
        <strain evidence="4">cv. AL8/78</strain>
    </source>
</reference>
<organism evidence="4 5">
    <name type="scientific">Aegilops tauschii subsp. strangulata</name>
    <name type="common">Goatgrass</name>
    <dbReference type="NCBI Taxonomy" id="200361"/>
    <lineage>
        <taxon>Eukaryota</taxon>
        <taxon>Viridiplantae</taxon>
        <taxon>Streptophyta</taxon>
        <taxon>Embryophyta</taxon>
        <taxon>Tracheophyta</taxon>
        <taxon>Spermatophyta</taxon>
        <taxon>Magnoliopsida</taxon>
        <taxon>Liliopsida</taxon>
        <taxon>Poales</taxon>
        <taxon>Poaceae</taxon>
        <taxon>BOP clade</taxon>
        <taxon>Pooideae</taxon>
        <taxon>Triticodae</taxon>
        <taxon>Triticeae</taxon>
        <taxon>Triticinae</taxon>
        <taxon>Aegilops</taxon>
    </lineage>
</organism>
<reference evidence="5" key="2">
    <citation type="journal article" date="2017" name="Nat. Plants">
        <title>The Aegilops tauschii genome reveals multiple impacts of transposons.</title>
        <authorList>
            <person name="Zhao G."/>
            <person name="Zou C."/>
            <person name="Li K."/>
            <person name="Wang K."/>
            <person name="Li T."/>
            <person name="Gao L."/>
            <person name="Zhang X."/>
            <person name="Wang H."/>
            <person name="Yang Z."/>
            <person name="Liu X."/>
            <person name="Jiang W."/>
            <person name="Mao L."/>
            <person name="Kong X."/>
            <person name="Jiao Y."/>
            <person name="Jia J."/>
        </authorList>
    </citation>
    <scope>NUCLEOTIDE SEQUENCE [LARGE SCALE GENOMIC DNA]</scope>
    <source>
        <strain evidence="5">cv. AL8/78</strain>
    </source>
</reference>
<feature type="compositionally biased region" description="Low complexity" evidence="3">
    <location>
        <begin position="44"/>
        <end position="63"/>
    </location>
</feature>
<feature type="region of interest" description="Disordered" evidence="3">
    <location>
        <begin position="406"/>
        <end position="453"/>
    </location>
</feature>
<dbReference type="EnsemblPlants" id="AET1Gv20873200.8">
    <property type="protein sequence ID" value="AET1Gv20873200.8"/>
    <property type="gene ID" value="AET1Gv20873200"/>
</dbReference>
<sequence length="453" mass="49424">LSHGTEAHLRQSAPLVSSCSAPMESPPRRPPERRYPLRENRSASRVPPRLPPTRSSSSSSSAAPSPPPTSFARALAFAPPPSSPPASNRHRASSSAALDAATGEAVGPISSEGTTVSVSDIPLMVKTKHHKKKEITSRRAEKRGSVELLGSDQITQLLKSMDTLSELIQKELSDALNTHGVSDGEKRKIFTDLVNKWNSILKEAVSTERGRCKILINKIQELIDKYMPLCLVLGEPEKVSDIQLTASLKQIESLLISAVPELEELKRQRFMKLQDLQGRLIDLWDDLGVTIQKQRPYSFMICNCAAKVDEVVEENALSAELLEKVECEVARLELLLKKSLTEKAGDISTEAESIRNDATKREGLADAPKLREEVCAWEEEQGKRFFRDANRLKGKLCTEAVGRPHLSAGTSHAAGAAAAAAEADSSSSPSDHSSKDPDFDPSDDSEQEVQSRA</sequence>
<keyword evidence="2" id="KW-0493">Microtubule</keyword>
<accession>A0A452ZPX5</accession>
<dbReference type="GO" id="GO:0005819">
    <property type="term" value="C:spindle"/>
    <property type="evidence" value="ECO:0007669"/>
    <property type="project" value="TreeGrafter"/>
</dbReference>
<feature type="compositionally biased region" description="Low complexity" evidence="3">
    <location>
        <begin position="407"/>
        <end position="431"/>
    </location>
</feature>
<feature type="region of interest" description="Disordered" evidence="3">
    <location>
        <begin position="1"/>
        <end position="114"/>
    </location>
</feature>
<dbReference type="GO" id="GO:0000226">
    <property type="term" value="P:microtubule cytoskeleton organization"/>
    <property type="evidence" value="ECO:0007669"/>
    <property type="project" value="InterPro"/>
</dbReference>
<dbReference type="STRING" id="200361.A0A452ZPX5"/>
<evidence type="ECO:0000256" key="3">
    <source>
        <dbReference type="SAM" id="MobiDB-lite"/>
    </source>
</evidence>
<dbReference type="Gramene" id="AET1Gv20873200.8">
    <property type="protein sequence ID" value="AET1Gv20873200.8"/>
    <property type="gene ID" value="AET1Gv20873200"/>
</dbReference>
<dbReference type="AlphaFoldDB" id="A0A452ZPX5"/>
<dbReference type="PANTHER" id="PTHR19321">
    <property type="entry name" value="PROTEIN REGULATOR OF CYTOKINESIS 1 PRC1-RELATED"/>
    <property type="match status" value="1"/>
</dbReference>
<comment type="similarity">
    <text evidence="1">Belongs to the MAP65/ASE1 family.</text>
</comment>
<dbReference type="GO" id="GO:0005874">
    <property type="term" value="C:microtubule"/>
    <property type="evidence" value="ECO:0007669"/>
    <property type="project" value="UniProtKB-KW"/>
</dbReference>
<dbReference type="PANTHER" id="PTHR19321:SF7">
    <property type="entry name" value="65-KDA MICROTUBULE-ASSOCIATED PROTEIN 3"/>
    <property type="match status" value="1"/>
</dbReference>
<feature type="compositionally biased region" description="Basic and acidic residues" evidence="3">
    <location>
        <begin position="26"/>
        <end position="42"/>
    </location>
</feature>
<reference evidence="5" key="1">
    <citation type="journal article" date="2014" name="Science">
        <title>Ancient hybridizations among the ancestral genomes of bread wheat.</title>
        <authorList>
            <consortium name="International Wheat Genome Sequencing Consortium,"/>
            <person name="Marcussen T."/>
            <person name="Sandve S.R."/>
            <person name="Heier L."/>
            <person name="Spannagl M."/>
            <person name="Pfeifer M."/>
            <person name="Jakobsen K.S."/>
            <person name="Wulff B.B."/>
            <person name="Steuernagel B."/>
            <person name="Mayer K.F."/>
            <person name="Olsen O.A."/>
        </authorList>
    </citation>
    <scope>NUCLEOTIDE SEQUENCE [LARGE SCALE GENOMIC DNA]</scope>
    <source>
        <strain evidence="5">cv. AL8/78</strain>
    </source>
</reference>
<reference evidence="4" key="3">
    <citation type="journal article" date="2017" name="Nature">
        <title>Genome sequence of the progenitor of the wheat D genome Aegilops tauschii.</title>
        <authorList>
            <person name="Luo M.C."/>
            <person name="Gu Y.Q."/>
            <person name="Puiu D."/>
            <person name="Wang H."/>
            <person name="Twardziok S.O."/>
            <person name="Deal K.R."/>
            <person name="Huo N."/>
            <person name="Zhu T."/>
            <person name="Wang L."/>
            <person name="Wang Y."/>
            <person name="McGuire P.E."/>
            <person name="Liu S."/>
            <person name="Long H."/>
            <person name="Ramasamy R.K."/>
            <person name="Rodriguez J.C."/>
            <person name="Van S.L."/>
            <person name="Yuan L."/>
            <person name="Wang Z."/>
            <person name="Xia Z."/>
            <person name="Xiao L."/>
            <person name="Anderson O.D."/>
            <person name="Ouyang S."/>
            <person name="Liang Y."/>
            <person name="Zimin A.V."/>
            <person name="Pertea G."/>
            <person name="Qi P."/>
            <person name="Bennetzen J.L."/>
            <person name="Dai X."/>
            <person name="Dawson M.W."/>
            <person name="Muller H.G."/>
            <person name="Kugler K."/>
            <person name="Rivarola-Duarte L."/>
            <person name="Spannagl M."/>
            <person name="Mayer K.F.X."/>
            <person name="Lu F.H."/>
            <person name="Bevan M.W."/>
            <person name="Leroy P."/>
            <person name="Li P."/>
            <person name="You F.M."/>
            <person name="Sun Q."/>
            <person name="Liu Z."/>
            <person name="Lyons E."/>
            <person name="Wicker T."/>
            <person name="Salzberg S.L."/>
            <person name="Devos K.M."/>
            <person name="Dvorak J."/>
        </authorList>
    </citation>
    <scope>NUCLEOTIDE SEQUENCE [LARGE SCALE GENOMIC DNA]</scope>
    <source>
        <strain evidence="4">cv. AL8/78</strain>
    </source>
</reference>
<dbReference type="Proteomes" id="UP000015105">
    <property type="component" value="Chromosome 1D"/>
</dbReference>
<evidence type="ECO:0000256" key="2">
    <source>
        <dbReference type="ARBA" id="ARBA00022701"/>
    </source>
</evidence>